<evidence type="ECO:0000256" key="3">
    <source>
        <dbReference type="SAM" id="SignalP"/>
    </source>
</evidence>
<protein>
    <recommendedName>
        <fullName evidence="4">Peptidase A1 domain-containing protein</fullName>
    </recommendedName>
</protein>
<keyword evidence="2" id="KW-0812">Transmembrane</keyword>
<evidence type="ECO:0000256" key="2">
    <source>
        <dbReference type="SAM" id="Phobius"/>
    </source>
</evidence>
<feature type="region of interest" description="Disordered" evidence="1">
    <location>
        <begin position="411"/>
        <end position="441"/>
    </location>
</feature>
<dbReference type="AlphaFoldDB" id="A0A8H6K8E3"/>
<feature type="transmembrane region" description="Helical" evidence="2">
    <location>
        <begin position="447"/>
        <end position="469"/>
    </location>
</feature>
<dbReference type="PROSITE" id="PS51767">
    <property type="entry name" value="PEPTIDASE_A1"/>
    <property type="match status" value="1"/>
</dbReference>
<dbReference type="InterPro" id="IPR033121">
    <property type="entry name" value="PEPTIDASE_A1"/>
</dbReference>
<keyword evidence="3" id="KW-0732">Signal</keyword>
<dbReference type="Gene3D" id="2.40.70.10">
    <property type="entry name" value="Acid Proteases"/>
    <property type="match status" value="1"/>
</dbReference>
<organism evidence="5 6">
    <name type="scientific">Colletotrichum plurivorum</name>
    <dbReference type="NCBI Taxonomy" id="2175906"/>
    <lineage>
        <taxon>Eukaryota</taxon>
        <taxon>Fungi</taxon>
        <taxon>Dikarya</taxon>
        <taxon>Ascomycota</taxon>
        <taxon>Pezizomycotina</taxon>
        <taxon>Sordariomycetes</taxon>
        <taxon>Hypocreomycetidae</taxon>
        <taxon>Glomerellales</taxon>
        <taxon>Glomerellaceae</taxon>
        <taxon>Colletotrichum</taxon>
        <taxon>Colletotrichum orchidearum species complex</taxon>
    </lineage>
</organism>
<dbReference type="Proteomes" id="UP000654918">
    <property type="component" value="Unassembled WGS sequence"/>
</dbReference>
<evidence type="ECO:0000259" key="4">
    <source>
        <dbReference type="PROSITE" id="PS51767"/>
    </source>
</evidence>
<comment type="caution">
    <text evidence="5">The sequence shown here is derived from an EMBL/GenBank/DDBJ whole genome shotgun (WGS) entry which is preliminary data.</text>
</comment>
<keyword evidence="6" id="KW-1185">Reference proteome</keyword>
<feature type="domain" description="Peptidase A1" evidence="4">
    <location>
        <begin position="44"/>
        <end position="390"/>
    </location>
</feature>
<evidence type="ECO:0000313" key="5">
    <source>
        <dbReference type="EMBL" id="KAF6826618.1"/>
    </source>
</evidence>
<feature type="chain" id="PRO_5034214324" description="Peptidase A1 domain-containing protein" evidence="3">
    <location>
        <begin position="20"/>
        <end position="539"/>
    </location>
</feature>
<proteinExistence type="predicted"/>
<dbReference type="PROSITE" id="PS51257">
    <property type="entry name" value="PROKAR_LIPOPROTEIN"/>
    <property type="match status" value="1"/>
</dbReference>
<feature type="signal peptide" evidence="3">
    <location>
        <begin position="1"/>
        <end position="19"/>
    </location>
</feature>
<evidence type="ECO:0000313" key="6">
    <source>
        <dbReference type="Proteomes" id="UP000654918"/>
    </source>
</evidence>
<sequence>MMIILFRIITFLLPSLASACQSKVEVLPIRDVLADQKILDSFVKGIPSQIGTPAQSVVLMPYANIGKTWIYGDDGLCGSWEPRTECRVYRGGLFHNGQSESFRPKRGLGKSPNFKNVSALGFDATDRLKLGDTDFVETSISIPKYEWNEQHTGVHGLGLGPDSQYLKSLVEAGRIASRVWSMFWGRELVRGDINGSLVFGGYDAEKAKGRGYTLPLNFSREGGCTTGMRITLSNVEINFRNGSHRSMIPPRKTLTTCLVPHGRILWDNVPEIVWQDFWGTMQHSKRLPKMEWNGIHGKTRIFWSSQAFDGDITFVLQSGLRIRVPNDQYFVYQKVVRTSGIRHTNTFLKELLVQNVTNANATGKLSELGRFFLTAAYLMVDHENSTFTLWEANPSIKSTVVPVGKGRVSGVCKPSATPSSGTRDLRGSPLPSPTGSTESKDSLSNGALAGIAVGASAGVFGVILMFFWVRRQRLRQHVQETVLRPSELDGTDTQTNAPDKIKPVEVPVSGTMITQPAELPEEHQIYELDAHEDERVATS</sequence>
<gene>
    <name evidence="5" type="ORF">CPLU01_09569</name>
</gene>
<name>A0A8H6K8E3_9PEZI</name>
<evidence type="ECO:0000256" key="1">
    <source>
        <dbReference type="SAM" id="MobiDB-lite"/>
    </source>
</evidence>
<dbReference type="EMBL" id="WIGO01000151">
    <property type="protein sequence ID" value="KAF6826618.1"/>
    <property type="molecule type" value="Genomic_DNA"/>
</dbReference>
<dbReference type="SUPFAM" id="SSF50630">
    <property type="entry name" value="Acid proteases"/>
    <property type="match status" value="1"/>
</dbReference>
<keyword evidence="2" id="KW-0472">Membrane</keyword>
<dbReference type="InterPro" id="IPR021109">
    <property type="entry name" value="Peptidase_aspartic_dom_sf"/>
</dbReference>
<keyword evidence="2" id="KW-1133">Transmembrane helix</keyword>
<reference evidence="5" key="1">
    <citation type="journal article" date="2020" name="Phytopathology">
        <title>Genome Sequence Resources of Colletotrichum truncatum, C. plurivorum, C. musicola, and C. sojae: Four Species Pathogenic to Soybean (Glycine max).</title>
        <authorList>
            <person name="Rogerio F."/>
            <person name="Boufleur T.R."/>
            <person name="Ciampi-Guillardi M."/>
            <person name="Sukno S.A."/>
            <person name="Thon M.R."/>
            <person name="Massola Junior N.S."/>
            <person name="Baroncelli R."/>
        </authorList>
    </citation>
    <scope>NUCLEOTIDE SEQUENCE</scope>
    <source>
        <strain evidence="5">LFN00145</strain>
    </source>
</reference>
<accession>A0A8H6K8E3</accession>
<dbReference type="Pfam" id="PF00026">
    <property type="entry name" value="Asp"/>
    <property type="match status" value="1"/>
</dbReference>